<evidence type="ECO:0000313" key="2">
    <source>
        <dbReference type="Proteomes" id="UP000789901"/>
    </source>
</evidence>
<organism evidence="1 2">
    <name type="scientific">Gigaspora margarita</name>
    <dbReference type="NCBI Taxonomy" id="4874"/>
    <lineage>
        <taxon>Eukaryota</taxon>
        <taxon>Fungi</taxon>
        <taxon>Fungi incertae sedis</taxon>
        <taxon>Mucoromycota</taxon>
        <taxon>Glomeromycotina</taxon>
        <taxon>Glomeromycetes</taxon>
        <taxon>Diversisporales</taxon>
        <taxon>Gigasporaceae</taxon>
        <taxon>Gigaspora</taxon>
    </lineage>
</organism>
<feature type="non-terminal residue" evidence="1">
    <location>
        <position position="440"/>
    </location>
</feature>
<gene>
    <name evidence="1" type="ORF">GMARGA_LOCUS13153</name>
</gene>
<reference evidence="1 2" key="1">
    <citation type="submission" date="2021-06" db="EMBL/GenBank/DDBJ databases">
        <authorList>
            <person name="Kallberg Y."/>
            <person name="Tangrot J."/>
            <person name="Rosling A."/>
        </authorList>
    </citation>
    <scope>NUCLEOTIDE SEQUENCE [LARGE SCALE GENOMIC DNA]</scope>
    <source>
        <strain evidence="1 2">120-4 pot B 10/14</strain>
    </source>
</reference>
<dbReference type="Proteomes" id="UP000789901">
    <property type="component" value="Unassembled WGS sequence"/>
</dbReference>
<dbReference type="EMBL" id="CAJVQB010008253">
    <property type="protein sequence ID" value="CAG8716319.1"/>
    <property type="molecule type" value="Genomic_DNA"/>
</dbReference>
<dbReference type="PANTHER" id="PTHR46169">
    <property type="entry name" value="DNA REPLICATION-RELATED ELEMENT FACTOR, ISOFORM A"/>
    <property type="match status" value="1"/>
</dbReference>
<sequence length="440" mass="50250">MSKHKQKVGDGHWEGTCDYCETFYPCAKPQNLQAHLANFCKKVPEEWRHHFNYIIVNNLEDIPTDEPFSSAILSLVKQKKIAKQPELTNWYDSTKIEASKQLLIDEAIILAFIMCSIPFHIINNPFFINALNLLNPSYSIPSREVLLGRLLDIEVAKVISKVDKILEHTNNLSIDKILAIISDNGANVASLRNQAVAILNQKILLHQISGSGLKTYVETRWTTVYECVSLIVRLKICLEEIQENYSEIISFFTDLQYLSNILLPIKKAIMAVEANCSTLANCYIILMKIVAAIQNLSVDEYKGFCNYCIEKFNSRFEEFNDPVYQLILKFAMATNGKMSKSCETLITQLQIYKEQKKFINGIPNLYTAPYTIGQLRYTQATKVTPEIMINIAETVFKEFEEEEISDNDDDIEMLNPAKDLYSNEQDLNLSISTFINLESS</sequence>
<evidence type="ECO:0000313" key="1">
    <source>
        <dbReference type="EMBL" id="CAG8716319.1"/>
    </source>
</evidence>
<dbReference type="InterPro" id="IPR012337">
    <property type="entry name" value="RNaseH-like_sf"/>
</dbReference>
<dbReference type="SUPFAM" id="SSF53098">
    <property type="entry name" value="Ribonuclease H-like"/>
    <property type="match status" value="1"/>
</dbReference>
<accession>A0ABN7V2F9</accession>
<keyword evidence="2" id="KW-1185">Reference proteome</keyword>
<dbReference type="PANTHER" id="PTHR46169:SF29">
    <property type="entry name" value="DNA REPLICATION-RELATED ELEMENT FACTOR, ISOFORM A"/>
    <property type="match status" value="1"/>
</dbReference>
<comment type="caution">
    <text evidence="1">The sequence shown here is derived from an EMBL/GenBank/DDBJ whole genome shotgun (WGS) entry which is preliminary data.</text>
</comment>
<name>A0ABN7V2F9_GIGMA</name>
<dbReference type="InterPro" id="IPR052717">
    <property type="entry name" value="Vacuolar_transposase_reg"/>
</dbReference>
<proteinExistence type="predicted"/>
<protein>
    <submittedName>
        <fullName evidence="1">5242_t:CDS:1</fullName>
    </submittedName>
</protein>